<dbReference type="InterPro" id="IPR008516">
    <property type="entry name" value="Na/K-Atpase_Interacting"/>
</dbReference>
<comment type="similarity">
    <text evidence="2 9">Belongs to the NKAIN family.</text>
</comment>
<evidence type="ECO:0000256" key="6">
    <source>
        <dbReference type="ARBA" id="ARBA00022989"/>
    </source>
</evidence>
<evidence type="ECO:0000256" key="3">
    <source>
        <dbReference type="ARBA" id="ARBA00011461"/>
    </source>
</evidence>
<evidence type="ECO:0000256" key="9">
    <source>
        <dbReference type="RuleBase" id="RU368041"/>
    </source>
</evidence>
<keyword evidence="6 9" id="KW-1133">Transmembrane helix</keyword>
<evidence type="ECO:0000256" key="5">
    <source>
        <dbReference type="ARBA" id="ARBA00022692"/>
    </source>
</evidence>
<evidence type="ECO:0000256" key="4">
    <source>
        <dbReference type="ARBA" id="ARBA00022475"/>
    </source>
</evidence>
<reference evidence="10" key="3">
    <citation type="submission" date="2025-09" db="UniProtKB">
        <authorList>
            <consortium name="Ensembl"/>
        </authorList>
    </citation>
    <scope>IDENTIFICATION</scope>
</reference>
<keyword evidence="11" id="KW-1185">Reference proteome</keyword>
<dbReference type="GO" id="GO:0002028">
    <property type="term" value="P:regulation of sodium ion transport"/>
    <property type="evidence" value="ECO:0007669"/>
    <property type="project" value="UniProtKB-UniRule"/>
</dbReference>
<keyword evidence="8" id="KW-0325">Glycoprotein</keyword>
<dbReference type="Pfam" id="PF05640">
    <property type="entry name" value="NKAIN"/>
    <property type="match status" value="1"/>
</dbReference>
<organism evidence="10 11">
    <name type="scientific">Cairina moschata</name>
    <name type="common">Muscovy duck</name>
    <dbReference type="NCBI Taxonomy" id="8855"/>
    <lineage>
        <taxon>Eukaryota</taxon>
        <taxon>Metazoa</taxon>
        <taxon>Chordata</taxon>
        <taxon>Craniata</taxon>
        <taxon>Vertebrata</taxon>
        <taxon>Euteleostomi</taxon>
        <taxon>Archelosauria</taxon>
        <taxon>Archosauria</taxon>
        <taxon>Dinosauria</taxon>
        <taxon>Saurischia</taxon>
        <taxon>Theropoda</taxon>
        <taxon>Coelurosauria</taxon>
        <taxon>Aves</taxon>
        <taxon>Neognathae</taxon>
        <taxon>Galloanserae</taxon>
        <taxon>Anseriformes</taxon>
        <taxon>Anatidae</taxon>
        <taxon>Anatinae</taxon>
        <taxon>Cairina</taxon>
    </lineage>
</organism>
<reference evidence="10" key="2">
    <citation type="submission" date="2025-08" db="UniProtKB">
        <authorList>
            <consortium name="Ensembl"/>
        </authorList>
    </citation>
    <scope>IDENTIFICATION</scope>
</reference>
<name>A0A8C3BTM7_CAIMO</name>
<evidence type="ECO:0000256" key="2">
    <source>
        <dbReference type="ARBA" id="ARBA00006364"/>
    </source>
</evidence>
<feature type="transmembrane region" description="Helical" evidence="9">
    <location>
        <begin position="69"/>
        <end position="90"/>
    </location>
</feature>
<dbReference type="Proteomes" id="UP000694556">
    <property type="component" value="Chromosome 24"/>
</dbReference>
<proteinExistence type="inferred from homology"/>
<reference evidence="10" key="1">
    <citation type="submission" date="2018-09" db="EMBL/GenBank/DDBJ databases">
        <title>Common duck and Muscovy duck high density SNP chip.</title>
        <authorList>
            <person name="Vignal A."/>
            <person name="Thebault N."/>
            <person name="Warren W.C."/>
        </authorList>
    </citation>
    <scope>NUCLEOTIDE SEQUENCE [LARGE SCALE GENOMIC DNA]</scope>
</reference>
<dbReference type="GO" id="GO:0005886">
    <property type="term" value="C:plasma membrane"/>
    <property type="evidence" value="ECO:0007669"/>
    <property type="project" value="UniProtKB-SubCell"/>
</dbReference>
<dbReference type="Ensembl" id="ENSCMMT00000012376.1">
    <property type="protein sequence ID" value="ENSCMMP00000011246.1"/>
    <property type="gene ID" value="ENSCMMG00000007092.1"/>
</dbReference>
<dbReference type="PANTHER" id="PTHR13084">
    <property type="entry name" value="T-CELL LYMPHOMA BREAKPOINT-ASSOCIATED TARGET 1-RELATED"/>
    <property type="match status" value="1"/>
</dbReference>
<keyword evidence="4 9" id="KW-1003">Cell membrane</keyword>
<sequence length="365" mass="39533">MCVMETGSVSALAESFGDDGGILLTGSFFPASLPFIFYLSEGHGRGVVLTLQKIAALERQIFDFLGYQWAPILANFLHIMAVILGIFGTIQYRSKYLIMYAVWLVLWVGWNAFIICFYLEVGHLSQDRDFIMTFNTSLHRSWWMENGPGCLVTPVLNSKLAPEDHHVITVSGCLLDYQYIEVVSSAAQIFLAVRAPQHLPLLRVAGLRRDVPAPCHASVPVIVHGWLWLSGVWEERSKRGPCEVPVQACVPQKTAQCGLGAAGPSPAGRGCVGGTAGTKGAAPLPARPPTGAASWRTAVTKRCWESERRGMCCVLCAGSPFLKRRHSHLGDKRAEGRGLYVGAKLLGSSGGCKGIGVQSHPTSMP</sequence>
<protein>
    <recommendedName>
        <fullName evidence="9">Sodium/potassium-transporting ATPase subunit beta-1-interacting protein</fullName>
        <shortName evidence="9">Na(+)/K(+)-transporting ATPase subunit beta-1-interacting protein</shortName>
    </recommendedName>
</protein>
<evidence type="ECO:0000256" key="7">
    <source>
        <dbReference type="ARBA" id="ARBA00023136"/>
    </source>
</evidence>
<comment type="subcellular location">
    <subcellularLocation>
        <location evidence="1 9">Cell membrane</location>
        <topology evidence="1 9">Multi-pass membrane protein</topology>
    </subcellularLocation>
</comment>
<comment type="subunit">
    <text evidence="3">Interacts with atp1b1 C-terminus.</text>
</comment>
<keyword evidence="5 9" id="KW-0812">Transmembrane</keyword>
<evidence type="ECO:0000256" key="8">
    <source>
        <dbReference type="ARBA" id="ARBA00023180"/>
    </source>
</evidence>
<feature type="transmembrane region" description="Helical" evidence="9">
    <location>
        <begin position="20"/>
        <end position="39"/>
    </location>
</feature>
<accession>A0A8C3BTM7</accession>
<evidence type="ECO:0000313" key="10">
    <source>
        <dbReference type="Ensembl" id="ENSCMMP00000011246.1"/>
    </source>
</evidence>
<keyword evidence="7 9" id="KW-0472">Membrane</keyword>
<feature type="transmembrane region" description="Helical" evidence="9">
    <location>
        <begin position="96"/>
        <end position="119"/>
    </location>
</feature>
<dbReference type="AlphaFoldDB" id="A0A8C3BTM7"/>
<evidence type="ECO:0000256" key="1">
    <source>
        <dbReference type="ARBA" id="ARBA00004651"/>
    </source>
</evidence>
<evidence type="ECO:0000313" key="11">
    <source>
        <dbReference type="Proteomes" id="UP000694556"/>
    </source>
</evidence>
<dbReference type="PANTHER" id="PTHR13084:SF4">
    <property type="entry name" value="SODIUM_POTASSIUM-TRANSPORTING ATPASE SUBUNIT BETA-1-INTERACTING PROTEIN 1"/>
    <property type="match status" value="1"/>
</dbReference>